<evidence type="ECO:0000256" key="2">
    <source>
        <dbReference type="ARBA" id="ARBA00023125"/>
    </source>
</evidence>
<dbReference type="SMART" id="SM00895">
    <property type="entry name" value="FCD"/>
    <property type="match status" value="1"/>
</dbReference>
<dbReference type="PANTHER" id="PTHR43537">
    <property type="entry name" value="TRANSCRIPTIONAL REGULATOR, GNTR FAMILY"/>
    <property type="match status" value="1"/>
</dbReference>
<keyword evidence="2" id="KW-0238">DNA-binding</keyword>
<keyword evidence="3" id="KW-0804">Transcription</keyword>
<dbReference type="CDD" id="cd07377">
    <property type="entry name" value="WHTH_GntR"/>
    <property type="match status" value="1"/>
</dbReference>
<dbReference type="RefSeq" id="WP_286276311.1">
    <property type="nucleotide sequence ID" value="NZ_AP027731.1"/>
</dbReference>
<keyword evidence="1" id="KW-0805">Transcription regulation</keyword>
<evidence type="ECO:0000313" key="6">
    <source>
        <dbReference type="Proteomes" id="UP001321498"/>
    </source>
</evidence>
<evidence type="ECO:0000313" key="5">
    <source>
        <dbReference type="EMBL" id="BDZ46211.1"/>
    </source>
</evidence>
<feature type="domain" description="HTH gntR-type" evidence="4">
    <location>
        <begin position="12"/>
        <end position="79"/>
    </location>
</feature>
<dbReference type="PROSITE" id="PS50949">
    <property type="entry name" value="HTH_GNTR"/>
    <property type="match status" value="1"/>
</dbReference>
<accession>A0ABM8GD68</accession>
<dbReference type="InterPro" id="IPR036390">
    <property type="entry name" value="WH_DNA-bd_sf"/>
</dbReference>
<dbReference type="Proteomes" id="UP001321498">
    <property type="component" value="Chromosome"/>
</dbReference>
<reference evidence="6" key="1">
    <citation type="journal article" date="2019" name="Int. J. Syst. Evol. Microbiol.">
        <title>The Global Catalogue of Microorganisms (GCM) 10K type strain sequencing project: providing services to taxonomists for standard genome sequencing and annotation.</title>
        <authorList>
            <consortium name="The Broad Institute Genomics Platform"/>
            <consortium name="The Broad Institute Genome Sequencing Center for Infectious Disease"/>
            <person name="Wu L."/>
            <person name="Ma J."/>
        </authorList>
    </citation>
    <scope>NUCLEOTIDE SEQUENCE [LARGE SCALE GENOMIC DNA]</scope>
    <source>
        <strain evidence="6">NBRC 108725</strain>
    </source>
</reference>
<dbReference type="Gene3D" id="1.10.10.10">
    <property type="entry name" value="Winged helix-like DNA-binding domain superfamily/Winged helix DNA-binding domain"/>
    <property type="match status" value="1"/>
</dbReference>
<dbReference type="SUPFAM" id="SSF46785">
    <property type="entry name" value="Winged helix' DNA-binding domain"/>
    <property type="match status" value="1"/>
</dbReference>
<evidence type="ECO:0000256" key="1">
    <source>
        <dbReference type="ARBA" id="ARBA00023015"/>
    </source>
</evidence>
<gene>
    <name evidence="5" type="ORF">GCM10025866_21200</name>
</gene>
<protein>
    <submittedName>
        <fullName evidence="5">GntR family transcriptional regulator</fullName>
    </submittedName>
</protein>
<evidence type="ECO:0000259" key="4">
    <source>
        <dbReference type="PROSITE" id="PS50949"/>
    </source>
</evidence>
<dbReference type="EMBL" id="AP027731">
    <property type="protein sequence ID" value="BDZ46211.1"/>
    <property type="molecule type" value="Genomic_DNA"/>
</dbReference>
<proteinExistence type="predicted"/>
<dbReference type="InterPro" id="IPR011711">
    <property type="entry name" value="GntR_C"/>
</dbReference>
<dbReference type="InterPro" id="IPR008920">
    <property type="entry name" value="TF_FadR/GntR_C"/>
</dbReference>
<evidence type="ECO:0000256" key="3">
    <source>
        <dbReference type="ARBA" id="ARBA00023163"/>
    </source>
</evidence>
<organism evidence="5 6">
    <name type="scientific">Naasia aerilata</name>
    <dbReference type="NCBI Taxonomy" id="1162966"/>
    <lineage>
        <taxon>Bacteria</taxon>
        <taxon>Bacillati</taxon>
        <taxon>Actinomycetota</taxon>
        <taxon>Actinomycetes</taxon>
        <taxon>Micrococcales</taxon>
        <taxon>Microbacteriaceae</taxon>
        <taxon>Naasia</taxon>
    </lineage>
</organism>
<name>A0ABM8GD68_9MICO</name>
<sequence length="219" mass="23649">MTDVLETQTAKGPTVAELTAAIRQAIVDGDFAPNQRLIEADLSASFGASRAAVRTALFELANDGLIDRLPNRGSRVRAITLDEAIEILEVRIGLECLCAEKAAQNATDAEIAEFKRLRRDLLEAVAAGDLLGYSRLNQLLDERIRDLSSHETAVAILERLHAQSVRHQFRLAFQPGRAAVSAGEHVAILDAVIARDPAAAVQATRDHLLSVISALRSLS</sequence>
<dbReference type="SUPFAM" id="SSF48008">
    <property type="entry name" value="GntR ligand-binding domain-like"/>
    <property type="match status" value="1"/>
</dbReference>
<dbReference type="InterPro" id="IPR000524">
    <property type="entry name" value="Tscrpt_reg_HTH_GntR"/>
</dbReference>
<dbReference type="PANTHER" id="PTHR43537:SF24">
    <property type="entry name" value="GLUCONATE OPERON TRANSCRIPTIONAL REPRESSOR"/>
    <property type="match status" value="1"/>
</dbReference>
<keyword evidence="6" id="KW-1185">Reference proteome</keyword>
<dbReference type="Gene3D" id="1.20.120.530">
    <property type="entry name" value="GntR ligand-binding domain-like"/>
    <property type="match status" value="1"/>
</dbReference>
<dbReference type="Pfam" id="PF00392">
    <property type="entry name" value="GntR"/>
    <property type="match status" value="1"/>
</dbReference>
<dbReference type="SMART" id="SM00345">
    <property type="entry name" value="HTH_GNTR"/>
    <property type="match status" value="1"/>
</dbReference>
<dbReference type="Pfam" id="PF07729">
    <property type="entry name" value="FCD"/>
    <property type="match status" value="1"/>
</dbReference>
<dbReference type="InterPro" id="IPR036388">
    <property type="entry name" value="WH-like_DNA-bd_sf"/>
</dbReference>